<proteinExistence type="predicted"/>
<feature type="region of interest" description="Disordered" evidence="1">
    <location>
        <begin position="95"/>
        <end position="123"/>
    </location>
</feature>
<reference evidence="3" key="1">
    <citation type="journal article" date="2020" name="Nat. Commun.">
        <title>Genome assembly of wild tea tree DASZ reveals pedigree and selection history of tea varieties.</title>
        <authorList>
            <person name="Zhang W."/>
            <person name="Zhang Y."/>
            <person name="Qiu H."/>
            <person name="Guo Y."/>
            <person name="Wan H."/>
            <person name="Zhang X."/>
            <person name="Scossa F."/>
            <person name="Alseekh S."/>
            <person name="Zhang Q."/>
            <person name="Wang P."/>
            <person name="Xu L."/>
            <person name="Schmidt M.H."/>
            <person name="Jia X."/>
            <person name="Li D."/>
            <person name="Zhu A."/>
            <person name="Guo F."/>
            <person name="Chen W."/>
            <person name="Ni D."/>
            <person name="Usadel B."/>
            <person name="Fernie A.R."/>
            <person name="Wen W."/>
        </authorList>
    </citation>
    <scope>NUCLEOTIDE SEQUENCE [LARGE SCALE GENOMIC DNA]</scope>
    <source>
        <strain evidence="3">cv. G240</strain>
    </source>
</reference>
<protein>
    <recommendedName>
        <fullName evidence="4">DUF4228 domain-containing protein</fullName>
    </recommendedName>
</protein>
<dbReference type="InterPro" id="IPR025322">
    <property type="entry name" value="PADRE_dom"/>
</dbReference>
<name>A0A7J7G7A1_CAMSI</name>
<organism evidence="2 3">
    <name type="scientific">Camellia sinensis</name>
    <name type="common">Tea plant</name>
    <name type="synonym">Thea sinensis</name>
    <dbReference type="NCBI Taxonomy" id="4442"/>
    <lineage>
        <taxon>Eukaryota</taxon>
        <taxon>Viridiplantae</taxon>
        <taxon>Streptophyta</taxon>
        <taxon>Embryophyta</taxon>
        <taxon>Tracheophyta</taxon>
        <taxon>Spermatophyta</taxon>
        <taxon>Magnoliopsida</taxon>
        <taxon>eudicotyledons</taxon>
        <taxon>Gunneridae</taxon>
        <taxon>Pentapetalae</taxon>
        <taxon>asterids</taxon>
        <taxon>Ericales</taxon>
        <taxon>Theaceae</taxon>
        <taxon>Camellia</taxon>
    </lineage>
</organism>
<dbReference type="Pfam" id="PF14009">
    <property type="entry name" value="PADRE"/>
    <property type="match status" value="1"/>
</dbReference>
<gene>
    <name evidence="2" type="ORF">HYC85_024148</name>
</gene>
<sequence>MGNFTSCYNGQPRTAILIDSHGNLRRIKVPITAAEIMLDDPGHVVSPAQQIRRNSRIPAMKADDELSAGKVYLLVPAGRTNCKVSESEMALIDSAPGGKRRLRSRSSKVLPAASTEGSGGDEVEVENSLAVLQGNDTGLAGHRLVSPRHWRFTPVLETISEGL</sequence>
<evidence type="ECO:0000256" key="1">
    <source>
        <dbReference type="SAM" id="MobiDB-lite"/>
    </source>
</evidence>
<dbReference type="EMBL" id="JACBKZ010000012">
    <property type="protein sequence ID" value="KAF5936642.1"/>
    <property type="molecule type" value="Genomic_DNA"/>
</dbReference>
<keyword evidence="3" id="KW-1185">Reference proteome</keyword>
<dbReference type="PANTHER" id="PTHR33052">
    <property type="entry name" value="DUF4228 DOMAIN PROTEIN-RELATED"/>
    <property type="match status" value="1"/>
</dbReference>
<accession>A0A7J7G7A1</accession>
<comment type="caution">
    <text evidence="2">The sequence shown here is derived from an EMBL/GenBank/DDBJ whole genome shotgun (WGS) entry which is preliminary data.</text>
</comment>
<dbReference type="AlphaFoldDB" id="A0A7J7G7A1"/>
<evidence type="ECO:0000313" key="3">
    <source>
        <dbReference type="Proteomes" id="UP000593564"/>
    </source>
</evidence>
<reference evidence="2 3" key="2">
    <citation type="submission" date="2020-07" db="EMBL/GenBank/DDBJ databases">
        <title>Genome assembly of wild tea tree DASZ reveals pedigree and selection history of tea varieties.</title>
        <authorList>
            <person name="Zhang W."/>
        </authorList>
    </citation>
    <scope>NUCLEOTIDE SEQUENCE [LARGE SCALE GENOMIC DNA]</scope>
    <source>
        <strain evidence="3">cv. G240</strain>
        <tissue evidence="2">Leaf</tissue>
    </source>
</reference>
<dbReference type="Proteomes" id="UP000593564">
    <property type="component" value="Unassembled WGS sequence"/>
</dbReference>
<evidence type="ECO:0000313" key="2">
    <source>
        <dbReference type="EMBL" id="KAF5936642.1"/>
    </source>
</evidence>
<evidence type="ECO:0008006" key="4">
    <source>
        <dbReference type="Google" id="ProtNLM"/>
    </source>
</evidence>